<dbReference type="InterPro" id="IPR036513">
    <property type="entry name" value="STAS_dom_sf"/>
</dbReference>
<dbReference type="SUPFAM" id="SSF52091">
    <property type="entry name" value="SpoIIaa-like"/>
    <property type="match status" value="1"/>
</dbReference>
<evidence type="ECO:0000313" key="2">
    <source>
        <dbReference type="EMBL" id="MYN08172.1"/>
    </source>
</evidence>
<dbReference type="InterPro" id="IPR058548">
    <property type="entry name" value="MlaB-like_STAS"/>
</dbReference>
<dbReference type="RefSeq" id="WP_161072507.1">
    <property type="nucleotide sequence ID" value="NZ_CP086370.1"/>
</dbReference>
<keyword evidence="3" id="KW-1185">Reference proteome</keyword>
<dbReference type="PROSITE" id="PS50801">
    <property type="entry name" value="STAS"/>
    <property type="match status" value="1"/>
</dbReference>
<gene>
    <name evidence="2" type="ORF">GTP77_12595</name>
</gene>
<reference evidence="2 3" key="1">
    <citation type="submission" date="2019-12" db="EMBL/GenBank/DDBJ databases">
        <title>Novel species isolated from a subtropical stream in China.</title>
        <authorList>
            <person name="Lu H."/>
        </authorList>
    </citation>
    <scope>NUCLEOTIDE SEQUENCE [LARGE SCALE GENOMIC DNA]</scope>
    <source>
        <strain evidence="2 3">FT127W</strain>
    </source>
</reference>
<evidence type="ECO:0000259" key="1">
    <source>
        <dbReference type="PROSITE" id="PS50801"/>
    </source>
</evidence>
<dbReference type="PANTHER" id="PTHR35849:SF2">
    <property type="entry name" value="BLR2341 PROTEIN"/>
    <property type="match status" value="1"/>
</dbReference>
<protein>
    <submittedName>
        <fullName evidence="2">STAS domain-containing protein</fullName>
    </submittedName>
</protein>
<dbReference type="InterPro" id="IPR002645">
    <property type="entry name" value="STAS_dom"/>
</dbReference>
<dbReference type="AlphaFoldDB" id="A0A7X4KMH0"/>
<organism evidence="2 3">
    <name type="scientific">Pseudoduganella aquatica</name>
    <dbReference type="NCBI Taxonomy" id="2660641"/>
    <lineage>
        <taxon>Bacteria</taxon>
        <taxon>Pseudomonadati</taxon>
        <taxon>Pseudomonadota</taxon>
        <taxon>Betaproteobacteria</taxon>
        <taxon>Burkholderiales</taxon>
        <taxon>Oxalobacteraceae</taxon>
        <taxon>Telluria group</taxon>
        <taxon>Pseudoduganella</taxon>
    </lineage>
</organism>
<dbReference type="Gene3D" id="3.30.750.24">
    <property type="entry name" value="STAS domain"/>
    <property type="match status" value="1"/>
</dbReference>
<dbReference type="EMBL" id="WWCU01000012">
    <property type="protein sequence ID" value="MYN08172.1"/>
    <property type="molecule type" value="Genomic_DNA"/>
</dbReference>
<dbReference type="Proteomes" id="UP000450676">
    <property type="component" value="Unassembled WGS sequence"/>
</dbReference>
<comment type="caution">
    <text evidence="2">The sequence shown here is derived from an EMBL/GenBank/DDBJ whole genome shotgun (WGS) entry which is preliminary data.</text>
</comment>
<dbReference type="PANTHER" id="PTHR35849">
    <property type="entry name" value="BLR2341 PROTEIN"/>
    <property type="match status" value="1"/>
</dbReference>
<dbReference type="InterPro" id="IPR052746">
    <property type="entry name" value="MlaB_ABC_Transporter"/>
</dbReference>
<dbReference type="Pfam" id="PF13466">
    <property type="entry name" value="STAS_2"/>
    <property type="match status" value="1"/>
</dbReference>
<proteinExistence type="predicted"/>
<sequence>MSAARIAIDGELNIYRAADLKTLLLGELQRSTSLEVDLAGVTEVDSAGLQVLMLAKQAARADKRELRLTGHSPAVLDVFELLDLGAWFGDALLMAPRKDH</sequence>
<accession>A0A7X4KMH0</accession>
<feature type="domain" description="STAS" evidence="1">
    <location>
        <begin position="1"/>
        <end position="84"/>
    </location>
</feature>
<name>A0A7X4KMH0_9BURK</name>
<evidence type="ECO:0000313" key="3">
    <source>
        <dbReference type="Proteomes" id="UP000450676"/>
    </source>
</evidence>
<dbReference type="CDD" id="cd07043">
    <property type="entry name" value="STAS_anti-anti-sigma_factors"/>
    <property type="match status" value="1"/>
</dbReference>